<evidence type="ECO:0000259" key="2">
    <source>
        <dbReference type="Pfam" id="PF00011"/>
    </source>
</evidence>
<dbReference type="Proteomes" id="UP000595437">
    <property type="component" value="Chromosome 11"/>
</dbReference>
<evidence type="ECO:0000256" key="1">
    <source>
        <dbReference type="ARBA" id="ARBA00023016"/>
    </source>
</evidence>
<dbReference type="CDD" id="cd06526">
    <property type="entry name" value="metazoan_ACD"/>
    <property type="match status" value="1"/>
</dbReference>
<proteinExistence type="predicted"/>
<dbReference type="AlphaFoldDB" id="A0A7T8H2X6"/>
<dbReference type="OrthoDB" id="1431247at2759"/>
<organism evidence="3 4">
    <name type="scientific">Caligus rogercresseyi</name>
    <name type="common">Sea louse</name>
    <dbReference type="NCBI Taxonomy" id="217165"/>
    <lineage>
        <taxon>Eukaryota</taxon>
        <taxon>Metazoa</taxon>
        <taxon>Ecdysozoa</taxon>
        <taxon>Arthropoda</taxon>
        <taxon>Crustacea</taxon>
        <taxon>Multicrustacea</taxon>
        <taxon>Hexanauplia</taxon>
        <taxon>Copepoda</taxon>
        <taxon>Siphonostomatoida</taxon>
        <taxon>Caligidae</taxon>
        <taxon>Caligus</taxon>
    </lineage>
</organism>
<keyword evidence="4" id="KW-1185">Reference proteome</keyword>
<evidence type="ECO:0000313" key="3">
    <source>
        <dbReference type="EMBL" id="QQP42539.1"/>
    </source>
</evidence>
<sequence length="145" mass="16811">MSRVPMTLLHLSEFDKIRENMMKESSEFFKDALRCEAWTWFLLTARPPMPLMRKVFQKPSTPRDEATIQVNVEENRVLVVEGKHEDKEDGKFFPRSFQGSIPSRGLYSEEVASNLSSDGILMITAPQKQKASKINKRAREDYFPL</sequence>
<dbReference type="GO" id="GO:0042026">
    <property type="term" value="P:protein refolding"/>
    <property type="evidence" value="ECO:0007669"/>
    <property type="project" value="TreeGrafter"/>
</dbReference>
<dbReference type="GO" id="GO:0005634">
    <property type="term" value="C:nucleus"/>
    <property type="evidence" value="ECO:0007669"/>
    <property type="project" value="TreeGrafter"/>
</dbReference>
<dbReference type="InterPro" id="IPR008978">
    <property type="entry name" value="HSP20-like_chaperone"/>
</dbReference>
<reference evidence="4" key="1">
    <citation type="submission" date="2021-01" db="EMBL/GenBank/DDBJ databases">
        <title>Caligus Genome Assembly.</title>
        <authorList>
            <person name="Gallardo-Escarate C."/>
        </authorList>
    </citation>
    <scope>NUCLEOTIDE SEQUENCE [LARGE SCALE GENOMIC DNA]</scope>
</reference>
<dbReference type="PANTHER" id="PTHR45640">
    <property type="entry name" value="HEAT SHOCK PROTEIN HSP-12.2-RELATED"/>
    <property type="match status" value="1"/>
</dbReference>
<dbReference type="Pfam" id="PF00011">
    <property type="entry name" value="HSP20"/>
    <property type="match status" value="1"/>
</dbReference>
<feature type="domain" description="SHSP" evidence="2">
    <location>
        <begin position="67"/>
        <end position="135"/>
    </location>
</feature>
<dbReference type="GO" id="GO:0009408">
    <property type="term" value="P:response to heat"/>
    <property type="evidence" value="ECO:0007669"/>
    <property type="project" value="TreeGrafter"/>
</dbReference>
<dbReference type="PANTHER" id="PTHR45640:SF13">
    <property type="entry name" value="HEAT SHOCK PROTEIN 22-RELATED"/>
    <property type="match status" value="1"/>
</dbReference>
<gene>
    <name evidence="3" type="ORF">FKW44_017241</name>
</gene>
<dbReference type="EMBL" id="CP045900">
    <property type="protein sequence ID" value="QQP42539.1"/>
    <property type="molecule type" value="Genomic_DNA"/>
</dbReference>
<name>A0A7T8H2X6_CALRO</name>
<evidence type="ECO:0000313" key="4">
    <source>
        <dbReference type="Proteomes" id="UP000595437"/>
    </source>
</evidence>
<keyword evidence="1" id="KW-0346">Stress response</keyword>
<dbReference type="Gene3D" id="2.60.40.790">
    <property type="match status" value="1"/>
</dbReference>
<dbReference type="InterPro" id="IPR002068">
    <property type="entry name" value="A-crystallin/Hsp20_dom"/>
</dbReference>
<dbReference type="InterPro" id="IPR001436">
    <property type="entry name" value="Alpha-crystallin/sHSP_animal"/>
</dbReference>
<dbReference type="GO" id="GO:0051082">
    <property type="term" value="F:unfolded protein binding"/>
    <property type="evidence" value="ECO:0007669"/>
    <property type="project" value="TreeGrafter"/>
</dbReference>
<protein>
    <submittedName>
        <fullName evidence="3">Lethal2essential for life</fullName>
    </submittedName>
</protein>
<accession>A0A7T8H2X6</accession>
<dbReference type="GO" id="GO:0005737">
    <property type="term" value="C:cytoplasm"/>
    <property type="evidence" value="ECO:0007669"/>
    <property type="project" value="TreeGrafter"/>
</dbReference>